<comment type="caution">
    <text evidence="7">The sequence shown here is derived from an EMBL/GenBank/DDBJ whole genome shotgun (WGS) entry which is preliminary data.</text>
</comment>
<dbReference type="PANTHER" id="PTHR30437:SF4">
    <property type="entry name" value="TRANSCRIPTION ELONGATION FACTOR GREA"/>
    <property type="match status" value="1"/>
</dbReference>
<dbReference type="Gene3D" id="3.10.50.30">
    <property type="entry name" value="Transcription elongation factor, GreA/GreB, C-terminal domain"/>
    <property type="match status" value="1"/>
</dbReference>
<proteinExistence type="inferred from homology"/>
<dbReference type="Gene3D" id="1.10.287.180">
    <property type="entry name" value="Transcription elongation factor, GreA/GreB, N-terminal domain"/>
    <property type="match status" value="1"/>
</dbReference>
<evidence type="ECO:0000256" key="4">
    <source>
        <dbReference type="SAM" id="Coils"/>
    </source>
</evidence>
<organism evidence="7 8">
    <name type="scientific">Deinococcus yavapaiensis KR-236</name>
    <dbReference type="NCBI Taxonomy" id="694435"/>
    <lineage>
        <taxon>Bacteria</taxon>
        <taxon>Thermotogati</taxon>
        <taxon>Deinococcota</taxon>
        <taxon>Deinococci</taxon>
        <taxon>Deinococcales</taxon>
        <taxon>Deinococcaceae</taxon>
        <taxon>Deinococcus</taxon>
    </lineage>
</organism>
<feature type="coiled-coil region" evidence="4">
    <location>
        <begin position="12"/>
        <end position="67"/>
    </location>
</feature>
<keyword evidence="7" id="KW-0648">Protein biosynthesis</keyword>
<keyword evidence="7" id="KW-0251">Elongation factor</keyword>
<dbReference type="GO" id="GO:0003677">
    <property type="term" value="F:DNA binding"/>
    <property type="evidence" value="ECO:0007669"/>
    <property type="project" value="InterPro"/>
</dbReference>
<gene>
    <name evidence="7" type="ORF">DES52_1364</name>
</gene>
<dbReference type="PIRSF" id="PIRSF006092">
    <property type="entry name" value="GreA_GreB"/>
    <property type="match status" value="1"/>
</dbReference>
<evidence type="ECO:0000256" key="3">
    <source>
        <dbReference type="ARBA" id="ARBA00023163"/>
    </source>
</evidence>
<keyword evidence="2" id="KW-0805">Transcription regulation</keyword>
<dbReference type="Pfam" id="PF03449">
    <property type="entry name" value="GreA_GreB_N"/>
    <property type="match status" value="1"/>
</dbReference>
<dbReference type="InterPro" id="IPR023459">
    <property type="entry name" value="Tscrpt_elong_fac_GreA/B_fam"/>
</dbReference>
<dbReference type="InterPro" id="IPR018151">
    <property type="entry name" value="TF_GreA/GreB_CS"/>
</dbReference>
<dbReference type="InterPro" id="IPR022691">
    <property type="entry name" value="Tscrpt_elong_fac_GreA/B_N"/>
</dbReference>
<dbReference type="PROSITE" id="PS00830">
    <property type="entry name" value="GREAB_2"/>
    <property type="match status" value="1"/>
</dbReference>
<evidence type="ECO:0000259" key="6">
    <source>
        <dbReference type="Pfam" id="PF03449"/>
    </source>
</evidence>
<feature type="domain" description="Transcription elongation factor GreA/GreB C-terminal" evidence="5">
    <location>
        <begin position="83"/>
        <end position="157"/>
    </location>
</feature>
<reference evidence="7 8" key="1">
    <citation type="submission" date="2018-06" db="EMBL/GenBank/DDBJ databases">
        <title>Genomic Encyclopedia of Type Strains, Phase IV (KMG-IV): sequencing the most valuable type-strain genomes for metagenomic binning, comparative biology and taxonomic classification.</title>
        <authorList>
            <person name="Goeker M."/>
        </authorList>
    </citation>
    <scope>NUCLEOTIDE SEQUENCE [LARGE SCALE GENOMIC DNA]</scope>
    <source>
        <strain evidence="7 8">DSM 18048</strain>
    </source>
</reference>
<dbReference type="GO" id="GO:0032784">
    <property type="term" value="P:regulation of DNA-templated transcription elongation"/>
    <property type="evidence" value="ECO:0007669"/>
    <property type="project" value="InterPro"/>
</dbReference>
<evidence type="ECO:0000256" key="2">
    <source>
        <dbReference type="ARBA" id="ARBA00023015"/>
    </source>
</evidence>
<dbReference type="EMBL" id="QJSX01000036">
    <property type="protein sequence ID" value="PYE47926.1"/>
    <property type="molecule type" value="Genomic_DNA"/>
</dbReference>
<protein>
    <submittedName>
        <fullName evidence="7">Transcription elongation factor GreA</fullName>
    </submittedName>
</protein>
<dbReference type="OrthoDB" id="9808774at2"/>
<keyword evidence="4" id="KW-0175">Coiled coil</keyword>
<dbReference type="GO" id="GO:0070063">
    <property type="term" value="F:RNA polymerase binding"/>
    <property type="evidence" value="ECO:0007669"/>
    <property type="project" value="InterPro"/>
</dbReference>
<dbReference type="Proteomes" id="UP000248326">
    <property type="component" value="Unassembled WGS sequence"/>
</dbReference>
<dbReference type="InterPro" id="IPR036805">
    <property type="entry name" value="Tscrpt_elong_fac_GreA/B_N_sf"/>
</dbReference>
<feature type="domain" description="Transcription elongation factor GreA/GreB N-terminal" evidence="6">
    <location>
        <begin position="6"/>
        <end position="72"/>
    </location>
</feature>
<evidence type="ECO:0000256" key="1">
    <source>
        <dbReference type="ARBA" id="ARBA00008213"/>
    </source>
</evidence>
<keyword evidence="8" id="KW-1185">Reference proteome</keyword>
<dbReference type="Pfam" id="PF01272">
    <property type="entry name" value="GreA_GreB"/>
    <property type="match status" value="1"/>
</dbReference>
<evidence type="ECO:0000313" key="7">
    <source>
        <dbReference type="EMBL" id="PYE47926.1"/>
    </source>
</evidence>
<dbReference type="InterPro" id="IPR001437">
    <property type="entry name" value="Tscrpt_elong_fac_GreA/B_C"/>
</dbReference>
<name>A0A318SFT2_9DEIO</name>
<dbReference type="AlphaFoldDB" id="A0A318SFT2"/>
<accession>A0A318SFT2</accession>
<sequence length="158" mass="17334">MTQRIELTQGGYARLQQTLEHEYRRLEEARRVVQEQMHANENESLGLAEAQRELLATQERITDIEETLSHAVLIEASADGASQARLGSVVVLLDVGSGRELRLQLVSPPEASALAGQMPRVSTESPVGRALLGRAMGEIFEVNLGKRQASYRVVSITA</sequence>
<evidence type="ECO:0000313" key="8">
    <source>
        <dbReference type="Proteomes" id="UP000248326"/>
    </source>
</evidence>
<comment type="similarity">
    <text evidence="1">Belongs to the GreA/GreB family.</text>
</comment>
<dbReference type="SUPFAM" id="SSF54534">
    <property type="entry name" value="FKBP-like"/>
    <property type="match status" value="1"/>
</dbReference>
<dbReference type="SUPFAM" id="SSF46557">
    <property type="entry name" value="GreA transcript cleavage protein, N-terminal domain"/>
    <property type="match status" value="1"/>
</dbReference>
<dbReference type="RefSeq" id="WP_110889037.1">
    <property type="nucleotide sequence ID" value="NZ_QJSX01000036.1"/>
</dbReference>
<dbReference type="PANTHER" id="PTHR30437">
    <property type="entry name" value="TRANSCRIPTION ELONGATION FACTOR GREA"/>
    <property type="match status" value="1"/>
</dbReference>
<dbReference type="InterPro" id="IPR036953">
    <property type="entry name" value="GreA/GreB_C_sf"/>
</dbReference>
<dbReference type="GO" id="GO:0006354">
    <property type="term" value="P:DNA-templated transcription elongation"/>
    <property type="evidence" value="ECO:0007669"/>
    <property type="project" value="TreeGrafter"/>
</dbReference>
<evidence type="ECO:0000259" key="5">
    <source>
        <dbReference type="Pfam" id="PF01272"/>
    </source>
</evidence>
<dbReference type="GO" id="GO:0003746">
    <property type="term" value="F:translation elongation factor activity"/>
    <property type="evidence" value="ECO:0007669"/>
    <property type="project" value="UniProtKB-KW"/>
</dbReference>
<keyword evidence="3" id="KW-0804">Transcription</keyword>